<dbReference type="CDD" id="cd00110">
    <property type="entry name" value="LamG"/>
    <property type="match status" value="1"/>
</dbReference>
<dbReference type="Pfam" id="PF14240">
    <property type="entry name" value="YHYH"/>
    <property type="match status" value="1"/>
</dbReference>
<name>C3YXN2_BRAFL</name>
<evidence type="ECO:0000313" key="3">
    <source>
        <dbReference type="EMBL" id="EEN54841.1"/>
    </source>
</evidence>
<evidence type="ECO:0000256" key="1">
    <source>
        <dbReference type="SAM" id="MobiDB-lite"/>
    </source>
</evidence>
<dbReference type="PANTHER" id="PTHR30289">
    <property type="entry name" value="UNCHARACTERIZED PROTEIN YBCL-RELATED"/>
    <property type="match status" value="1"/>
</dbReference>
<evidence type="ECO:0000259" key="2">
    <source>
        <dbReference type="Pfam" id="PF14240"/>
    </source>
</evidence>
<feature type="region of interest" description="Disordered" evidence="1">
    <location>
        <begin position="651"/>
        <end position="681"/>
    </location>
</feature>
<dbReference type="EMBL" id="GG666563">
    <property type="protein sequence ID" value="EEN54841.1"/>
    <property type="molecule type" value="Genomic_DNA"/>
</dbReference>
<dbReference type="InParanoid" id="C3YXN2"/>
<feature type="domain" description="YHYH" evidence="2">
    <location>
        <begin position="378"/>
        <end position="470"/>
    </location>
</feature>
<organism>
    <name type="scientific">Branchiostoma floridae</name>
    <name type="common">Florida lancelet</name>
    <name type="synonym">Amphioxus</name>
    <dbReference type="NCBI Taxonomy" id="7739"/>
    <lineage>
        <taxon>Eukaryota</taxon>
        <taxon>Metazoa</taxon>
        <taxon>Chordata</taxon>
        <taxon>Cephalochordata</taxon>
        <taxon>Leptocardii</taxon>
        <taxon>Amphioxiformes</taxon>
        <taxon>Branchiostomatidae</taxon>
        <taxon>Branchiostoma</taxon>
    </lineage>
</organism>
<dbReference type="InterPro" id="IPR025924">
    <property type="entry name" value="YHYH_dom"/>
</dbReference>
<proteinExistence type="predicted"/>
<dbReference type="PANTHER" id="PTHR30289:SF8">
    <property type="entry name" value="YHYH DOMAIN-CONTAINING PROTEIN"/>
    <property type="match status" value="1"/>
</dbReference>
<dbReference type="InterPro" id="IPR013320">
    <property type="entry name" value="ConA-like_dom_sf"/>
</dbReference>
<protein>
    <recommendedName>
        <fullName evidence="2">YHYH domain-containing protein</fullName>
    </recommendedName>
</protein>
<reference evidence="3" key="1">
    <citation type="journal article" date="2008" name="Nature">
        <title>The amphioxus genome and the evolution of the chordate karyotype.</title>
        <authorList>
            <consortium name="US DOE Joint Genome Institute (JGI-PGF)"/>
            <person name="Putnam N.H."/>
            <person name="Butts T."/>
            <person name="Ferrier D.E.K."/>
            <person name="Furlong R.F."/>
            <person name="Hellsten U."/>
            <person name="Kawashima T."/>
            <person name="Robinson-Rechavi M."/>
            <person name="Shoguchi E."/>
            <person name="Terry A."/>
            <person name="Yu J.-K."/>
            <person name="Benito-Gutierrez E.L."/>
            <person name="Dubchak I."/>
            <person name="Garcia-Fernandez J."/>
            <person name="Gibson-Brown J.J."/>
            <person name="Grigoriev I.V."/>
            <person name="Horton A.C."/>
            <person name="de Jong P.J."/>
            <person name="Jurka J."/>
            <person name="Kapitonov V.V."/>
            <person name="Kohara Y."/>
            <person name="Kuroki Y."/>
            <person name="Lindquist E."/>
            <person name="Lucas S."/>
            <person name="Osoegawa K."/>
            <person name="Pennacchio L.A."/>
            <person name="Salamov A.A."/>
            <person name="Satou Y."/>
            <person name="Sauka-Spengler T."/>
            <person name="Schmutz J."/>
            <person name="Shin-I T."/>
            <person name="Toyoda A."/>
            <person name="Bronner-Fraser M."/>
            <person name="Fujiyama A."/>
            <person name="Holland L.Z."/>
            <person name="Holland P.W.H."/>
            <person name="Satoh N."/>
            <person name="Rokhsar D.S."/>
        </authorList>
    </citation>
    <scope>NUCLEOTIDE SEQUENCE [LARGE SCALE GENOMIC DNA]</scope>
    <source>
        <strain evidence="3">S238N-H82</strain>
        <tissue evidence="3">Testes</tissue>
    </source>
</reference>
<dbReference type="eggNOG" id="ENOG502S1C2">
    <property type="taxonomic scope" value="Eukaryota"/>
</dbReference>
<dbReference type="InterPro" id="IPR001791">
    <property type="entry name" value="Laminin_G"/>
</dbReference>
<dbReference type="Gene3D" id="2.60.120.200">
    <property type="match status" value="2"/>
</dbReference>
<gene>
    <name evidence="3" type="ORF">BRAFLDRAFT_74494</name>
</gene>
<dbReference type="AlphaFoldDB" id="C3YXN2"/>
<sequence length="681" mass="76056">MKSNALGIEKAIAVSCQRFVDKGGYLLWNADRNILDRAEDRLEFSFRYCNDRGLIIYQQGEGGSYFALGVTEGRLYIEASIEDRVVEIFIGESTQDVVLKNQTHEVIITGLRGLDSDMRVTINGTEYPPQILTVVSVELSFSSPAMRGPTLVGGYKNIFDLRLNTQRLKAYPIACIFYIRTGAGEDLEPVPLTSADETQGVLDTCTVCPQPSTISMTTLTSYIEMQIDKQPTASTVINFRFRTKALNGLLLYFGGPAYLAVYLRNGALVLRLNTKTDSVRGQTLTFNEDRGLAKENKMRSLLLLCALTVGTLALTPAEIREFKVRDVVEHNTGLKGSVTVTEGTDTITIVSNAIPDHATPTYPRPGNYFPIVPQNLRITVPKNPQVANQTTCLNMGAVGVAINGVPIYNPFSLECRDASVYETLDQCDGHPSPQGEYHYHIHPDCVFDGTSTHSQIVGVAADGFAIYGPVDEDGIVLTNADLDECHGRMKDGVYRYHVTNEYPYFMACYKGVVRPDSGVDDGQFQCMCPIYPDGTSDIENSDPYPYPTPQDLPPLNFFNDNDLPNDLQLLNGLQQMHDQHQHNGLQQLATSVRSAPLQDNPTQQHQQLGEGDTAQPQPLTLYQIWQQHQPTCQEWQLQQWKNFERAFQHWQQQQQSLHRPATAQDAVKNTQFRPRAPFRSQ</sequence>
<accession>C3YXN2</accession>
<dbReference type="SUPFAM" id="SSF49899">
    <property type="entry name" value="Concanavalin A-like lectins/glucanases"/>
    <property type="match status" value="2"/>
</dbReference>